<evidence type="ECO:0000256" key="1">
    <source>
        <dbReference type="ARBA" id="ARBA00022603"/>
    </source>
</evidence>
<keyword evidence="4" id="KW-0812">Transmembrane</keyword>
<dbReference type="EMBL" id="PIYS01000027">
    <property type="protein sequence ID" value="PKF70291.1"/>
    <property type="molecule type" value="Genomic_DNA"/>
</dbReference>
<dbReference type="InterPro" id="IPR026170">
    <property type="entry name" value="FAM173A/B"/>
</dbReference>
<protein>
    <submittedName>
        <fullName evidence="5">Trans-aconitate methyltransferase</fullName>
    </submittedName>
</protein>
<organism evidence="5 6">
    <name type="scientific">Pseudomonas fluvialis</name>
    <dbReference type="NCBI Taxonomy" id="1793966"/>
    <lineage>
        <taxon>Bacteria</taxon>
        <taxon>Pseudomonadati</taxon>
        <taxon>Pseudomonadota</taxon>
        <taxon>Gammaproteobacteria</taxon>
        <taxon>Pseudomonadales</taxon>
        <taxon>Pseudomonadaceae</taxon>
        <taxon>Pseudomonas</taxon>
    </lineage>
</organism>
<dbReference type="PANTHER" id="PTHR13610">
    <property type="entry name" value="METHYLTRANSFERASE DOMAIN-CONTAINING PROTEIN"/>
    <property type="match status" value="1"/>
</dbReference>
<evidence type="ECO:0000256" key="3">
    <source>
        <dbReference type="ARBA" id="ARBA00022691"/>
    </source>
</evidence>
<evidence type="ECO:0000256" key="4">
    <source>
        <dbReference type="SAM" id="Phobius"/>
    </source>
</evidence>
<evidence type="ECO:0000256" key="2">
    <source>
        <dbReference type="ARBA" id="ARBA00022679"/>
    </source>
</evidence>
<feature type="transmembrane region" description="Helical" evidence="4">
    <location>
        <begin position="63"/>
        <end position="79"/>
    </location>
</feature>
<dbReference type="GO" id="GO:0032259">
    <property type="term" value="P:methylation"/>
    <property type="evidence" value="ECO:0007669"/>
    <property type="project" value="UniProtKB-KW"/>
</dbReference>
<keyword evidence="2 5" id="KW-0808">Transferase</keyword>
<reference evidence="6" key="1">
    <citation type="submission" date="2017-12" db="EMBL/GenBank/DDBJ databases">
        <authorList>
            <person name="Yu X.-Y."/>
        </authorList>
    </citation>
    <scope>NUCLEOTIDE SEQUENCE [LARGE SCALE GENOMIC DNA]</scope>
    <source>
        <strain evidence="6">ZYSR67-Z</strain>
    </source>
</reference>
<keyword evidence="1 5" id="KW-0489">Methyltransferase</keyword>
<name>A0A2I0CME9_9PSED</name>
<keyword evidence="4" id="KW-1133">Transmembrane helix</keyword>
<dbReference type="AlphaFoldDB" id="A0A2I0CME9"/>
<comment type="caution">
    <text evidence="5">The sequence shown here is derived from an EMBL/GenBank/DDBJ whole genome shotgun (WGS) entry which is preliminary data.</text>
</comment>
<sequence>MAWLRRYPAVLALLLQVLAGLLAWAVLPVVWRLTGWPLTGLALAGLQGGLAAVTGHLLGLPRWWLPISLLFMPAVVLGQQLDWPAWLPASMFALLLLANWNSLGERVPLYLSSAPAERALQQLLDPLPDDAAFIDLGSGLAGSLTRLARANPQRQFHGVESAPLVFLLGWLRSLPLANCRVRYGSLWQVDLAPYALVYCFLSPAPMPRVWDKAQAEMGHGSLLVSNSFAIPGVAPTQRIELHDWRAGALLVWRMP</sequence>
<evidence type="ECO:0000313" key="6">
    <source>
        <dbReference type="Proteomes" id="UP000242861"/>
    </source>
</evidence>
<gene>
    <name evidence="5" type="ORF">CW360_13380</name>
</gene>
<accession>A0A2I0CME9</accession>
<proteinExistence type="predicted"/>
<dbReference type="InterPro" id="IPR029063">
    <property type="entry name" value="SAM-dependent_MTases_sf"/>
</dbReference>
<keyword evidence="4" id="KW-0472">Membrane</keyword>
<dbReference type="Proteomes" id="UP000242861">
    <property type="component" value="Unassembled WGS sequence"/>
</dbReference>
<dbReference type="PANTHER" id="PTHR13610:SF9">
    <property type="entry name" value="FI06469P"/>
    <property type="match status" value="1"/>
</dbReference>
<dbReference type="RefSeq" id="WP_101194033.1">
    <property type="nucleotide sequence ID" value="NZ_PIYS01000027.1"/>
</dbReference>
<keyword evidence="3" id="KW-0949">S-adenosyl-L-methionine</keyword>
<dbReference type="Gene3D" id="3.40.50.150">
    <property type="entry name" value="Vaccinia Virus protein VP39"/>
    <property type="match status" value="1"/>
</dbReference>
<feature type="transmembrane region" description="Helical" evidence="4">
    <location>
        <begin position="35"/>
        <end position="58"/>
    </location>
</feature>
<dbReference type="SUPFAM" id="SSF53335">
    <property type="entry name" value="S-adenosyl-L-methionine-dependent methyltransferases"/>
    <property type="match status" value="1"/>
</dbReference>
<evidence type="ECO:0000313" key="5">
    <source>
        <dbReference type="EMBL" id="PKF70291.1"/>
    </source>
</evidence>
<dbReference type="GO" id="GO:0016279">
    <property type="term" value="F:protein-lysine N-methyltransferase activity"/>
    <property type="evidence" value="ECO:0007669"/>
    <property type="project" value="InterPro"/>
</dbReference>